<evidence type="ECO:0000313" key="6">
    <source>
        <dbReference type="EMBL" id="MBE5064418.1"/>
    </source>
</evidence>
<keyword evidence="2" id="KW-0233">DNA recombination</keyword>
<dbReference type="PANTHER" id="PTHR30349:SF81">
    <property type="entry name" value="TYROSINE RECOMBINASE XERC"/>
    <property type="match status" value="1"/>
</dbReference>
<organism evidence="6 7">
    <name type="scientific">Claveliimonas monacensis</name>
    <dbReference type="NCBI Taxonomy" id="2779351"/>
    <lineage>
        <taxon>Bacteria</taxon>
        <taxon>Bacillati</taxon>
        <taxon>Bacillota</taxon>
        <taxon>Clostridia</taxon>
        <taxon>Lachnospirales</taxon>
        <taxon>Lachnospiraceae</taxon>
        <taxon>Claveliimonas</taxon>
    </lineage>
</organism>
<dbReference type="Gene3D" id="1.10.443.10">
    <property type="entry name" value="Intergrase catalytic core"/>
    <property type="match status" value="1"/>
</dbReference>
<dbReference type="InterPro" id="IPR025269">
    <property type="entry name" value="SAM-like_dom"/>
</dbReference>
<sequence length="340" mass="39366">MKHKKNSFLDLLEAYFNTYLPVAKGLSTATVTSYKATFRILIEFMYTVKGIPAEKIYFEILDAQMITEFLDWLESERKCSIATRNQRLSALSAFSIYAQNRDFGAAYIFRNNVLKVPKKKAPQSLRSSFSREEVKILFKLPDANTEIGLRNKTLLCFMYASGMRSQEVCDLTVGDIQFYQDKACINVHGKGQKIRRIGIPAAASDIVKKYIAHRGISEDKNRHIFSSQIHEKMTVSCIEEIYAKYIRIAKQENPGMFRNNYTPHSMRHTTATHMLEAGVPLIVVKNFLGHVSLQTTQIYTEISQETMNRQLKAWNDRWFFKENPDRSDNREKRNIPDFLK</sequence>
<feature type="domain" description="Core-binding (CB)" evidence="5">
    <location>
        <begin position="6"/>
        <end position="99"/>
    </location>
</feature>
<dbReference type="InterPro" id="IPR013762">
    <property type="entry name" value="Integrase-like_cat_sf"/>
</dbReference>
<evidence type="ECO:0000259" key="4">
    <source>
        <dbReference type="PROSITE" id="PS51898"/>
    </source>
</evidence>
<dbReference type="PANTHER" id="PTHR30349">
    <property type="entry name" value="PHAGE INTEGRASE-RELATED"/>
    <property type="match status" value="1"/>
</dbReference>
<dbReference type="Gene3D" id="1.10.150.130">
    <property type="match status" value="1"/>
</dbReference>
<dbReference type="Pfam" id="PF00589">
    <property type="entry name" value="Phage_integrase"/>
    <property type="match status" value="1"/>
</dbReference>
<dbReference type="InterPro" id="IPR044068">
    <property type="entry name" value="CB"/>
</dbReference>
<keyword evidence="1 3" id="KW-0238">DNA-binding</keyword>
<dbReference type="PROSITE" id="PS51900">
    <property type="entry name" value="CB"/>
    <property type="match status" value="1"/>
</dbReference>
<evidence type="ECO:0000313" key="7">
    <source>
        <dbReference type="Proteomes" id="UP000758652"/>
    </source>
</evidence>
<evidence type="ECO:0000256" key="1">
    <source>
        <dbReference type="ARBA" id="ARBA00023125"/>
    </source>
</evidence>
<comment type="caution">
    <text evidence="6">The sequence shown here is derived from an EMBL/GenBank/DDBJ whole genome shotgun (WGS) entry which is preliminary data.</text>
</comment>
<protein>
    <submittedName>
        <fullName evidence="6">Tyrosine-type recombinase/integrase</fullName>
    </submittedName>
</protein>
<dbReference type="InterPro" id="IPR002104">
    <property type="entry name" value="Integrase_catalytic"/>
</dbReference>
<feature type="domain" description="Tyr recombinase" evidence="4">
    <location>
        <begin position="124"/>
        <end position="315"/>
    </location>
</feature>
<dbReference type="InterPro" id="IPR011010">
    <property type="entry name" value="DNA_brk_join_enz"/>
</dbReference>
<accession>A0ABR9RN61</accession>
<evidence type="ECO:0000256" key="2">
    <source>
        <dbReference type="ARBA" id="ARBA00023172"/>
    </source>
</evidence>
<reference evidence="6 7" key="1">
    <citation type="submission" date="2020-10" db="EMBL/GenBank/DDBJ databases">
        <title>ChiBAC.</title>
        <authorList>
            <person name="Zenner C."/>
            <person name="Hitch T.C.A."/>
            <person name="Clavel T."/>
        </authorList>
    </citation>
    <scope>NUCLEOTIDE SEQUENCE [LARGE SCALE GENOMIC DNA]</scope>
    <source>
        <strain evidence="6 7">DSM 108991</strain>
    </source>
</reference>
<dbReference type="PROSITE" id="PS51898">
    <property type="entry name" value="TYR_RECOMBINASE"/>
    <property type="match status" value="1"/>
</dbReference>
<proteinExistence type="predicted"/>
<dbReference type="InterPro" id="IPR050090">
    <property type="entry name" value="Tyrosine_recombinase_XerCD"/>
</dbReference>
<gene>
    <name evidence="6" type="ORF">INF30_14380</name>
</gene>
<evidence type="ECO:0000259" key="5">
    <source>
        <dbReference type="PROSITE" id="PS51900"/>
    </source>
</evidence>
<keyword evidence="7" id="KW-1185">Reference proteome</keyword>
<dbReference type="SUPFAM" id="SSF56349">
    <property type="entry name" value="DNA breaking-rejoining enzymes"/>
    <property type="match status" value="1"/>
</dbReference>
<dbReference type="RefSeq" id="WP_226395711.1">
    <property type="nucleotide sequence ID" value="NZ_JADCKL010000027.1"/>
</dbReference>
<evidence type="ECO:0000256" key="3">
    <source>
        <dbReference type="PROSITE-ProRule" id="PRU01248"/>
    </source>
</evidence>
<name>A0ABR9RN61_9FIRM</name>
<dbReference type="InterPro" id="IPR010998">
    <property type="entry name" value="Integrase_recombinase_N"/>
</dbReference>
<dbReference type="EMBL" id="JADCKL010000027">
    <property type="protein sequence ID" value="MBE5064418.1"/>
    <property type="molecule type" value="Genomic_DNA"/>
</dbReference>
<dbReference type="Proteomes" id="UP000758652">
    <property type="component" value="Unassembled WGS sequence"/>
</dbReference>
<dbReference type="Pfam" id="PF13102">
    <property type="entry name" value="Phage_int_SAM_5"/>
    <property type="match status" value="1"/>
</dbReference>